<dbReference type="AlphaFoldDB" id="A0A0D6PW49"/>
<protein>
    <recommendedName>
        <fullName evidence="3">DUF429 domain-containing protein</fullName>
    </recommendedName>
</protein>
<organism evidence="1 2">
    <name type="scientific">Komagataeibacter europaeus NBRC 3261</name>
    <dbReference type="NCBI Taxonomy" id="1234669"/>
    <lineage>
        <taxon>Bacteria</taxon>
        <taxon>Pseudomonadati</taxon>
        <taxon>Pseudomonadota</taxon>
        <taxon>Alphaproteobacteria</taxon>
        <taxon>Acetobacterales</taxon>
        <taxon>Acetobacteraceae</taxon>
        <taxon>Komagataeibacter</taxon>
    </lineage>
</organism>
<comment type="caution">
    <text evidence="1">The sequence shown here is derived from an EMBL/GenBank/DDBJ whole genome shotgun (WGS) entry which is preliminary data.</text>
</comment>
<gene>
    <name evidence="1" type="ORF">Geu3261_0029_043</name>
</gene>
<name>A0A0D6PW49_KOMEU</name>
<proteinExistence type="predicted"/>
<dbReference type="Proteomes" id="UP000032675">
    <property type="component" value="Unassembled WGS sequence"/>
</dbReference>
<dbReference type="InterPro" id="IPR008306">
    <property type="entry name" value="UCP018008"/>
</dbReference>
<sequence length="274" mass="30278">MDIYIGFDSAWTDNPKAPGAICAIGIENRHPVQFHAPRPVSFDQALTFIQNVRCGDGATLIALDQPTIVPNLTSMRPVERVAASLVSWLGGGVQPSSRKRKGMFCDASPIWHFLKSLNAREHPEEARLAASGLYLMEVFPALALASLGDGFFGRLSAPKYNPARTKNFRQDDWIRVATNAARQAHLLGCRELAEWCHTCSKIARPRKQDQDKLDAVLCVLIALHWRLRPREESLLLGDFSTGYMVLPASPEVRGYLSEPARKFAVAMDGAVLPT</sequence>
<reference evidence="1 2" key="1">
    <citation type="submission" date="2012-11" db="EMBL/GenBank/DDBJ databases">
        <title>Whole genome sequence of Gluconacetobacter europaeus NBRC3261.</title>
        <authorList>
            <person name="Azuma Y."/>
            <person name="Higashiura N."/>
            <person name="Hirakawa H."/>
            <person name="Matsushita K."/>
        </authorList>
    </citation>
    <scope>NUCLEOTIDE SEQUENCE [LARGE SCALE GENOMIC DNA]</scope>
    <source>
        <strain evidence="1 2">NBRC 3261</strain>
    </source>
</reference>
<accession>A0A0D6PW49</accession>
<dbReference type="PIRSF" id="PIRSF018008">
    <property type="entry name" value="UCP018008"/>
    <property type="match status" value="1"/>
</dbReference>
<evidence type="ECO:0000313" key="1">
    <source>
        <dbReference type="EMBL" id="GAN95562.1"/>
    </source>
</evidence>
<dbReference type="EMBL" id="BANI01000029">
    <property type="protein sequence ID" value="GAN95562.1"/>
    <property type="molecule type" value="Genomic_DNA"/>
</dbReference>
<dbReference type="RefSeq" id="WP_048850111.1">
    <property type="nucleotide sequence ID" value="NZ_BANI01000029.1"/>
</dbReference>
<dbReference type="Pfam" id="PF04250">
    <property type="entry name" value="DUF429"/>
    <property type="match status" value="1"/>
</dbReference>
<dbReference type="InterPro" id="IPR007362">
    <property type="entry name" value="DUF429"/>
</dbReference>
<evidence type="ECO:0000313" key="2">
    <source>
        <dbReference type="Proteomes" id="UP000032675"/>
    </source>
</evidence>
<evidence type="ECO:0008006" key="3">
    <source>
        <dbReference type="Google" id="ProtNLM"/>
    </source>
</evidence>